<gene>
    <name evidence="1" type="ORF">O6H91_06G060300</name>
</gene>
<evidence type="ECO:0000313" key="2">
    <source>
        <dbReference type="Proteomes" id="UP001162992"/>
    </source>
</evidence>
<reference evidence="2" key="1">
    <citation type="journal article" date="2024" name="Proc. Natl. Acad. Sci. U.S.A.">
        <title>Extraordinary preservation of gene collinearity over three hundred million years revealed in homosporous lycophytes.</title>
        <authorList>
            <person name="Li C."/>
            <person name="Wickell D."/>
            <person name="Kuo L.Y."/>
            <person name="Chen X."/>
            <person name="Nie B."/>
            <person name="Liao X."/>
            <person name="Peng D."/>
            <person name="Ji J."/>
            <person name="Jenkins J."/>
            <person name="Williams M."/>
            <person name="Shu S."/>
            <person name="Plott C."/>
            <person name="Barry K."/>
            <person name="Rajasekar S."/>
            <person name="Grimwood J."/>
            <person name="Han X."/>
            <person name="Sun S."/>
            <person name="Hou Z."/>
            <person name="He W."/>
            <person name="Dai G."/>
            <person name="Sun C."/>
            <person name="Schmutz J."/>
            <person name="Leebens-Mack J.H."/>
            <person name="Li F.W."/>
            <person name="Wang L."/>
        </authorList>
    </citation>
    <scope>NUCLEOTIDE SEQUENCE [LARGE SCALE GENOMIC DNA]</scope>
    <source>
        <strain evidence="2">cv. PW_Plant_1</strain>
    </source>
</reference>
<name>A0ACC2DED1_DIPCM</name>
<protein>
    <submittedName>
        <fullName evidence="1">Uncharacterized protein</fullName>
    </submittedName>
</protein>
<keyword evidence="2" id="KW-1185">Reference proteome</keyword>
<dbReference type="EMBL" id="CM055097">
    <property type="protein sequence ID" value="KAJ7552561.1"/>
    <property type="molecule type" value="Genomic_DNA"/>
</dbReference>
<dbReference type="Proteomes" id="UP001162992">
    <property type="component" value="Chromosome 6"/>
</dbReference>
<evidence type="ECO:0000313" key="1">
    <source>
        <dbReference type="EMBL" id="KAJ7552561.1"/>
    </source>
</evidence>
<proteinExistence type="predicted"/>
<accession>A0ACC2DED1</accession>
<organism evidence="1 2">
    <name type="scientific">Diphasiastrum complanatum</name>
    <name type="common">Issler's clubmoss</name>
    <name type="synonym">Lycopodium complanatum</name>
    <dbReference type="NCBI Taxonomy" id="34168"/>
    <lineage>
        <taxon>Eukaryota</taxon>
        <taxon>Viridiplantae</taxon>
        <taxon>Streptophyta</taxon>
        <taxon>Embryophyta</taxon>
        <taxon>Tracheophyta</taxon>
        <taxon>Lycopodiopsida</taxon>
        <taxon>Lycopodiales</taxon>
        <taxon>Lycopodiaceae</taxon>
        <taxon>Lycopodioideae</taxon>
        <taxon>Diphasiastrum</taxon>
    </lineage>
</organism>
<comment type="caution">
    <text evidence="1">The sequence shown here is derived from an EMBL/GenBank/DDBJ whole genome shotgun (WGS) entry which is preliminary data.</text>
</comment>
<sequence>MKKRCRAENTNCGLETGKSVFQGPLKCLRCELCCEEPGFCRECTCLLCCKALKPSLEENFTIRCLHRISQAGICGHAAHLHCALDSQMAGVVKLRGIDMEYLCRRCDKKTDLKDVISHLIEGMTKVTVKPCAEKMLKLALRTIQGSQRGGRETKMLESTAHWALDKIKKGEDIQTLFKAVADGSDSKAEADEGLHQSKASLGHLLTSCSSPSPMQVSTIPSSFVSPNLAASTPIVVSSTLCVTVESKATKLSLGFRQEGNSMADQDTSHHFSKKLHFDSNGPAVAEACSEQTTSDADIDTLSIKSLEQAAENDGTSIAIATQMPQKAQAEAGLLSKITKEESIMRAAVIPELKTNGFLTGCQEPEHDGPVYLGIAKDSLANQATTPVSDSFGANLAYDIHHMLPCCEDTADEGINSHNRDTKPVAAEAPMHAPETSSLPSKVLLDSQYDRDIQDALEKLKNRHLGKYSFTKQCLVTKKKEVMDQYQQLNSARHNLATQAPSMSEEEVAILVENIVSQAACLEKERVMFEELLWRCRKID</sequence>